<dbReference type="NCBIfam" id="TIGR02001">
    <property type="entry name" value="gcw_chp"/>
    <property type="match status" value="1"/>
</dbReference>
<name>A0A367PCH9_CUPNE</name>
<feature type="chain" id="PRO_5016687728" evidence="1">
    <location>
        <begin position="30"/>
        <end position="275"/>
    </location>
</feature>
<dbReference type="Pfam" id="PF09694">
    <property type="entry name" value="Gcw_chp"/>
    <property type="match status" value="1"/>
</dbReference>
<dbReference type="RefSeq" id="WP_114134397.1">
    <property type="nucleotide sequence ID" value="NZ_CP068435.1"/>
</dbReference>
<sequence>MTDLRHTAAALLACSASSLFIFAAMPAMAQSQPDAEAPAAAPAAAAAGPASPHTFTANVSLVSDYRYRGISQTNLRPAIQGGFDYAHESGFYVGNWNSSISWLEDANPAVSAPVEMDFYGGFKNTLKVSGLEFNYDLGVLEYYYPGGYNNPRPYTTELYAGIGWGPVFLKYSHSVTNLFGWADSKNSGYIDLSTNVPLNFWDLTLNAHVGYQDVKHNSNASYTDWKIGLTKDLGKGFALAVAYVDTNAKESAYTSANRGRYLGKAAAWASLTKTF</sequence>
<evidence type="ECO:0000313" key="2">
    <source>
        <dbReference type="EMBL" id="RCJ05588.1"/>
    </source>
</evidence>
<keyword evidence="1" id="KW-0732">Signal</keyword>
<comment type="caution">
    <text evidence="2">The sequence shown here is derived from an EMBL/GenBank/DDBJ whole genome shotgun (WGS) entry which is preliminary data.</text>
</comment>
<gene>
    <name evidence="2" type="ORF">DDK22_25850</name>
</gene>
<reference evidence="2 3" key="1">
    <citation type="submission" date="2018-04" db="EMBL/GenBank/DDBJ databases">
        <title>Cupriavidus necator CR12 genome sequencing and assembly.</title>
        <authorList>
            <person name="Ben Fekih I."/>
            <person name="Mazhar H.S."/>
            <person name="Bello S.K."/>
            <person name="Rensing C."/>
        </authorList>
    </citation>
    <scope>NUCLEOTIDE SEQUENCE [LARGE SCALE GENOMIC DNA]</scope>
    <source>
        <strain evidence="2 3">CR12</strain>
    </source>
</reference>
<protein>
    <submittedName>
        <fullName evidence="2">Uncharacterized protein</fullName>
    </submittedName>
</protein>
<dbReference type="EMBL" id="QDHA01000069">
    <property type="protein sequence ID" value="RCJ05588.1"/>
    <property type="molecule type" value="Genomic_DNA"/>
</dbReference>
<dbReference type="AlphaFoldDB" id="A0A367PCH9"/>
<dbReference type="Proteomes" id="UP000253501">
    <property type="component" value="Unassembled WGS sequence"/>
</dbReference>
<accession>A0A367PCH9</accession>
<proteinExistence type="predicted"/>
<organism evidence="2 3">
    <name type="scientific">Cupriavidus necator</name>
    <name type="common">Alcaligenes eutrophus</name>
    <name type="synonym">Ralstonia eutropha</name>
    <dbReference type="NCBI Taxonomy" id="106590"/>
    <lineage>
        <taxon>Bacteria</taxon>
        <taxon>Pseudomonadati</taxon>
        <taxon>Pseudomonadota</taxon>
        <taxon>Betaproteobacteria</taxon>
        <taxon>Burkholderiales</taxon>
        <taxon>Burkholderiaceae</taxon>
        <taxon>Cupriavidus</taxon>
    </lineage>
</organism>
<evidence type="ECO:0000256" key="1">
    <source>
        <dbReference type="SAM" id="SignalP"/>
    </source>
</evidence>
<dbReference type="InterPro" id="IPR010239">
    <property type="entry name" value="CHP02001"/>
</dbReference>
<feature type="signal peptide" evidence="1">
    <location>
        <begin position="1"/>
        <end position="29"/>
    </location>
</feature>
<evidence type="ECO:0000313" key="3">
    <source>
        <dbReference type="Proteomes" id="UP000253501"/>
    </source>
</evidence>